<dbReference type="RefSeq" id="WP_053380258.1">
    <property type="nucleotide sequence ID" value="NZ_CP011801.1"/>
</dbReference>
<name>A0A0K2GF08_NITMO</name>
<evidence type="ECO:0000256" key="6">
    <source>
        <dbReference type="RuleBase" id="RU000320"/>
    </source>
</evidence>
<comment type="similarity">
    <text evidence="5">Belongs to the complex I subunit 2 family.</text>
</comment>
<protein>
    <recommendedName>
        <fullName evidence="5">NADH-quinone oxidoreductase subunit N</fullName>
        <ecNumber evidence="5">7.1.1.-</ecNumber>
    </recommendedName>
    <alternativeName>
        <fullName evidence="5">NADH dehydrogenase I subunit N</fullName>
    </alternativeName>
    <alternativeName>
        <fullName evidence="5">NDH-1 subunit N</fullName>
    </alternativeName>
</protein>
<feature type="transmembrane region" description="Helical" evidence="5">
    <location>
        <begin position="69"/>
        <end position="93"/>
    </location>
</feature>
<feature type="transmembrane region" description="Helical" evidence="5">
    <location>
        <begin position="6"/>
        <end position="28"/>
    </location>
</feature>
<keyword evidence="8" id="KW-0560">Oxidoreductase</keyword>
<keyword evidence="5" id="KW-0830">Ubiquinone</keyword>
<dbReference type="GO" id="GO:0048038">
    <property type="term" value="F:quinone binding"/>
    <property type="evidence" value="ECO:0007669"/>
    <property type="project" value="UniProtKB-KW"/>
</dbReference>
<feature type="transmembrane region" description="Helical" evidence="5">
    <location>
        <begin position="161"/>
        <end position="180"/>
    </location>
</feature>
<evidence type="ECO:0000313" key="9">
    <source>
        <dbReference type="Proteomes" id="UP000069205"/>
    </source>
</evidence>
<feature type="transmembrane region" description="Helical" evidence="5">
    <location>
        <begin position="237"/>
        <end position="257"/>
    </location>
</feature>
<evidence type="ECO:0000313" key="8">
    <source>
        <dbReference type="EMBL" id="ALA59197.1"/>
    </source>
</evidence>
<sequence>MTADDLLALLPILVHGGLCIVTMLAIAVRRHHATIAVLAAVSCLLTLASLPVAAAAAPHAVTALVMIDGYALLYMGLLLAATLVVIALSYGYLQLHFEAHEEFEEFYLLVLLATFGGLVLVSARHFVSLFLGLELIGVSLYSLIGYLRIRRGPLEAALKYLLLSASASAFLLFGMALMYFQTGTMAFGRMGGALGGEAPALWLAGFVLALVGLGFKLGLVPFHLWIPDVYQGAPAPITAYVATVSKGAVFALLLRFVGDVQALQHGALGALFGLLAAASMIAGNVLALLQHNVKRLLAYSSIAHLGYLLVALLAGGSLALEAVTFYLIAYFIMTLGAFGIVAILSREDRDADMLEDYRGLFWSRPWLAGTLTLMLLSLAGIPVTVGFVGKFYAITAGLDARLWFLVLLLVANSAIGVYYYLRLIVAMVEQPVWIAGRPASQLEMETGWTTVLSLGLMVSLLLWLGLYPEPMIDFIRTMVGPLASPVAAIPS</sequence>
<feature type="transmembrane region" description="Helical" evidence="5">
    <location>
        <begin position="366"/>
        <end position="388"/>
    </location>
</feature>
<comment type="subunit">
    <text evidence="5">NDH-1 is composed of 14 different subunits. Subunits NuoA, H, J, K, L, M, N constitute the membrane sector of the complex.</text>
</comment>
<accession>A0A0K2GF08</accession>
<dbReference type="GO" id="GO:0005886">
    <property type="term" value="C:plasma membrane"/>
    <property type="evidence" value="ECO:0007669"/>
    <property type="project" value="UniProtKB-SubCell"/>
</dbReference>
<keyword evidence="5" id="KW-1278">Translocase</keyword>
<dbReference type="HAMAP" id="MF_00445">
    <property type="entry name" value="NDH1_NuoN_1"/>
    <property type="match status" value="1"/>
</dbReference>
<dbReference type="PANTHER" id="PTHR22773">
    <property type="entry name" value="NADH DEHYDROGENASE"/>
    <property type="match status" value="1"/>
</dbReference>
<evidence type="ECO:0000256" key="1">
    <source>
        <dbReference type="ARBA" id="ARBA00004127"/>
    </source>
</evidence>
<dbReference type="Pfam" id="PF00361">
    <property type="entry name" value="Proton_antipo_M"/>
    <property type="match status" value="1"/>
</dbReference>
<feature type="transmembrane region" description="Helical" evidence="5">
    <location>
        <begin position="400"/>
        <end position="421"/>
    </location>
</feature>
<dbReference type="KEGG" id="nmv:NITMOv2_2788"/>
<keyword evidence="3 5" id="KW-1133">Transmembrane helix</keyword>
<evidence type="ECO:0000256" key="4">
    <source>
        <dbReference type="ARBA" id="ARBA00023136"/>
    </source>
</evidence>
<keyword evidence="2 5" id="KW-0812">Transmembrane</keyword>
<reference evidence="8 9" key="1">
    <citation type="journal article" date="2015" name="Proc. Natl. Acad. Sci. U.S.A.">
        <title>Expanded metabolic versatility of ubiquitous nitrite-oxidizing bacteria from the genus Nitrospira.</title>
        <authorList>
            <person name="Koch H."/>
            <person name="Lucker S."/>
            <person name="Albertsen M."/>
            <person name="Kitzinger K."/>
            <person name="Herbold C."/>
            <person name="Spieck E."/>
            <person name="Nielsen P.H."/>
            <person name="Wagner M."/>
            <person name="Daims H."/>
        </authorList>
    </citation>
    <scope>NUCLEOTIDE SEQUENCE [LARGE SCALE GENOMIC DNA]</scope>
    <source>
        <strain evidence="8 9">NSP M-1</strain>
    </source>
</reference>
<feature type="transmembrane region" description="Helical" evidence="5">
    <location>
        <begin position="325"/>
        <end position="345"/>
    </location>
</feature>
<dbReference type="PATRIC" id="fig|42253.5.peg.2755"/>
<dbReference type="EMBL" id="CP011801">
    <property type="protein sequence ID" value="ALA59197.1"/>
    <property type="molecule type" value="Genomic_DNA"/>
</dbReference>
<feature type="transmembrane region" description="Helical" evidence="5">
    <location>
        <begin position="35"/>
        <end position="57"/>
    </location>
</feature>
<dbReference type="NCBIfam" id="TIGR01770">
    <property type="entry name" value="NDH_I_N"/>
    <property type="match status" value="1"/>
</dbReference>
<dbReference type="GO" id="GO:0042773">
    <property type="term" value="P:ATP synthesis coupled electron transport"/>
    <property type="evidence" value="ECO:0007669"/>
    <property type="project" value="InterPro"/>
</dbReference>
<evidence type="ECO:0000259" key="7">
    <source>
        <dbReference type="Pfam" id="PF00361"/>
    </source>
</evidence>
<feature type="domain" description="NADH:quinone oxidoreductase/Mrp antiporter transmembrane" evidence="7">
    <location>
        <begin position="123"/>
        <end position="415"/>
    </location>
</feature>
<organism evidence="8 9">
    <name type="scientific">Nitrospira moscoviensis</name>
    <dbReference type="NCBI Taxonomy" id="42253"/>
    <lineage>
        <taxon>Bacteria</taxon>
        <taxon>Pseudomonadati</taxon>
        <taxon>Nitrospirota</taxon>
        <taxon>Nitrospiria</taxon>
        <taxon>Nitrospirales</taxon>
        <taxon>Nitrospiraceae</taxon>
        <taxon>Nitrospira</taxon>
    </lineage>
</organism>
<feature type="transmembrane region" description="Helical" evidence="5">
    <location>
        <begin position="200"/>
        <end position="225"/>
    </location>
</feature>
<dbReference type="InterPro" id="IPR010096">
    <property type="entry name" value="NADH-Q_OxRdtase_suN/2"/>
</dbReference>
<keyword evidence="5" id="KW-0813">Transport</keyword>
<dbReference type="AlphaFoldDB" id="A0A0K2GF08"/>
<proteinExistence type="inferred from homology"/>
<keyword evidence="5" id="KW-0874">Quinone</keyword>
<comment type="catalytic activity">
    <reaction evidence="5">
        <text>a quinone + NADH + 5 H(+)(in) = a quinol + NAD(+) + 4 H(+)(out)</text>
        <dbReference type="Rhea" id="RHEA:57888"/>
        <dbReference type="ChEBI" id="CHEBI:15378"/>
        <dbReference type="ChEBI" id="CHEBI:24646"/>
        <dbReference type="ChEBI" id="CHEBI:57540"/>
        <dbReference type="ChEBI" id="CHEBI:57945"/>
        <dbReference type="ChEBI" id="CHEBI:132124"/>
    </reaction>
</comment>
<feature type="transmembrane region" description="Helical" evidence="5">
    <location>
        <begin position="129"/>
        <end position="149"/>
    </location>
</feature>
<evidence type="ECO:0000256" key="5">
    <source>
        <dbReference type="HAMAP-Rule" id="MF_00445"/>
    </source>
</evidence>
<gene>
    <name evidence="5 8" type="primary">nuoN</name>
    <name evidence="8" type="ORF">NITMOv2_2788</name>
</gene>
<dbReference type="OrthoDB" id="9811718at2"/>
<comment type="subcellular location">
    <subcellularLocation>
        <location evidence="5">Cell membrane</location>
        <topology evidence="5">Multi-pass membrane protein</topology>
    </subcellularLocation>
    <subcellularLocation>
        <location evidence="1">Endomembrane system</location>
        <topology evidence="1">Multi-pass membrane protein</topology>
    </subcellularLocation>
    <subcellularLocation>
        <location evidence="6">Membrane</location>
        <topology evidence="6">Multi-pass membrane protein</topology>
    </subcellularLocation>
</comment>
<comment type="function">
    <text evidence="5">NDH-1 shuttles electrons from NADH, via FMN and iron-sulfur (Fe-S) centers, to quinones in the respiratory chain. The immediate electron acceptor for the enzyme in this species is believed to be ubiquinone. Couples the redox reaction to proton translocation (for every two electrons transferred, four hydrogen ions are translocated across the cytoplasmic membrane), and thus conserves the redox energy in a proton gradient.</text>
</comment>
<dbReference type="Proteomes" id="UP000069205">
    <property type="component" value="Chromosome"/>
</dbReference>
<keyword evidence="9" id="KW-1185">Reference proteome</keyword>
<feature type="transmembrane region" description="Helical" evidence="5">
    <location>
        <begin position="269"/>
        <end position="289"/>
    </location>
</feature>
<dbReference type="STRING" id="42253.NITMOv2_2788"/>
<feature type="transmembrane region" description="Helical" evidence="5">
    <location>
        <begin position="296"/>
        <end position="319"/>
    </location>
</feature>
<dbReference type="GO" id="GO:0008137">
    <property type="term" value="F:NADH dehydrogenase (ubiquinone) activity"/>
    <property type="evidence" value="ECO:0007669"/>
    <property type="project" value="InterPro"/>
</dbReference>
<dbReference type="GO" id="GO:0012505">
    <property type="term" value="C:endomembrane system"/>
    <property type="evidence" value="ECO:0007669"/>
    <property type="project" value="UniProtKB-SubCell"/>
</dbReference>
<feature type="transmembrane region" description="Helical" evidence="5">
    <location>
        <begin position="105"/>
        <end position="123"/>
    </location>
</feature>
<dbReference type="GO" id="GO:0050136">
    <property type="term" value="F:NADH dehydrogenase (quinone) (non-electrogenic) activity"/>
    <property type="evidence" value="ECO:0007669"/>
    <property type="project" value="UniProtKB-UniRule"/>
</dbReference>
<evidence type="ECO:0000256" key="3">
    <source>
        <dbReference type="ARBA" id="ARBA00022989"/>
    </source>
</evidence>
<keyword evidence="5" id="KW-1003">Cell membrane</keyword>
<evidence type="ECO:0000256" key="2">
    <source>
        <dbReference type="ARBA" id="ARBA00022692"/>
    </source>
</evidence>
<dbReference type="EC" id="7.1.1.-" evidence="5"/>
<feature type="transmembrane region" description="Helical" evidence="5">
    <location>
        <begin position="447"/>
        <end position="466"/>
    </location>
</feature>
<keyword evidence="5" id="KW-0520">NAD</keyword>
<keyword evidence="4 5" id="KW-0472">Membrane</keyword>
<dbReference type="InterPro" id="IPR001750">
    <property type="entry name" value="ND/Mrp_TM"/>
</dbReference>